<dbReference type="SUPFAM" id="SSF56784">
    <property type="entry name" value="HAD-like"/>
    <property type="match status" value="1"/>
</dbReference>
<proteinExistence type="predicted"/>
<dbReference type="InterPro" id="IPR023214">
    <property type="entry name" value="HAD_sf"/>
</dbReference>
<reference evidence="2 3" key="1">
    <citation type="submission" date="2018-07" db="EMBL/GenBank/DDBJ databases">
        <title>Freshwater and sediment microbial communities from various areas in North America, analyzing microbe dynamics in response to fracking.</title>
        <authorList>
            <person name="Lamendella R."/>
        </authorList>
    </citation>
    <scope>NUCLEOTIDE SEQUENCE [LARGE SCALE GENOMIC DNA]</scope>
    <source>
        <strain evidence="2 3">114E</strain>
        <strain evidence="1 4">114E_o</strain>
    </source>
</reference>
<dbReference type="Gene3D" id="3.90.550.10">
    <property type="entry name" value="Spore Coat Polysaccharide Biosynthesis Protein SpsA, Chain A"/>
    <property type="match status" value="1"/>
</dbReference>
<evidence type="ECO:0000313" key="4">
    <source>
        <dbReference type="Proteomes" id="UP000253065"/>
    </source>
</evidence>
<protein>
    <submittedName>
        <fullName evidence="2">3-phosphoshikimate 1-carboxyvinyltransferase</fullName>
    </submittedName>
</protein>
<gene>
    <name evidence="2" type="ORF">DET51_110103</name>
    <name evidence="1" type="ORF">DET64_110103</name>
</gene>
<keyword evidence="4" id="KW-1185">Reference proteome</keyword>
<accession>A0A368USR2</accession>
<organism evidence="2 3">
    <name type="scientific">Marinobacter nauticus</name>
    <name type="common">Marinobacter hydrocarbonoclasticus</name>
    <name type="synonym">Marinobacter aquaeolei</name>
    <dbReference type="NCBI Taxonomy" id="2743"/>
    <lineage>
        <taxon>Bacteria</taxon>
        <taxon>Pseudomonadati</taxon>
        <taxon>Pseudomonadota</taxon>
        <taxon>Gammaproteobacteria</taxon>
        <taxon>Pseudomonadales</taxon>
        <taxon>Marinobacteraceae</taxon>
        <taxon>Marinobacter</taxon>
    </lineage>
</organism>
<dbReference type="OMA" id="PDMKPKW"/>
<dbReference type="EMBL" id="QPJB01000010">
    <property type="protein sequence ID" value="RCW31849.1"/>
    <property type="molecule type" value="Genomic_DNA"/>
</dbReference>
<comment type="caution">
    <text evidence="2">The sequence shown here is derived from an EMBL/GenBank/DDBJ whole genome shotgun (WGS) entry which is preliminary data.</text>
</comment>
<sequence>MHLILPVAGSSSRFPDMKPKWLLTHPRGHMMIVEAIKKLDLDKFESINLICLQEHEDKHSVRVAIETQFDEIGHRDKLRFIMLEERTRNQPETVYQGLKTAGITGPIFIKDSDNQFSAPVREGNHVCCLDLHELETVNARNKSYIDIDEYGFVQNIVEKKIVSSTFCVGGYVFESAQTFMDTYEKLSSDSPDLYISNIIYQMLLDGHTFNALHSEDYCDWGTIREWNQYKAQYSTLFVDLDGTLVENSAQYNSPYWGETDGITKNIQVLNKLHKSGKVQIIITTSRKESFREATIQQLERLNIPYDDIIFGLVHGRRIVINDYARTNPFKSCDAINIKRNSDDLKEMLEESIGFDIGI</sequence>
<dbReference type="EMBL" id="QNSA01000010">
    <property type="protein sequence ID" value="RBP70464.1"/>
    <property type="molecule type" value="Genomic_DNA"/>
</dbReference>
<evidence type="ECO:0000313" key="3">
    <source>
        <dbReference type="Proteomes" id="UP000252795"/>
    </source>
</evidence>
<dbReference type="Proteomes" id="UP000252795">
    <property type="component" value="Unassembled WGS sequence"/>
</dbReference>
<keyword evidence="2" id="KW-0808">Transferase</keyword>
<dbReference type="GO" id="GO:0016740">
    <property type="term" value="F:transferase activity"/>
    <property type="evidence" value="ECO:0007669"/>
    <property type="project" value="UniProtKB-KW"/>
</dbReference>
<dbReference type="Gene3D" id="3.40.50.1000">
    <property type="entry name" value="HAD superfamily/HAD-like"/>
    <property type="match status" value="1"/>
</dbReference>
<evidence type="ECO:0000313" key="1">
    <source>
        <dbReference type="EMBL" id="RBP70464.1"/>
    </source>
</evidence>
<dbReference type="SUPFAM" id="SSF53448">
    <property type="entry name" value="Nucleotide-diphospho-sugar transferases"/>
    <property type="match status" value="1"/>
</dbReference>
<evidence type="ECO:0000313" key="2">
    <source>
        <dbReference type="EMBL" id="RCW31849.1"/>
    </source>
</evidence>
<dbReference type="RefSeq" id="WP_011784301.1">
    <property type="nucleotide sequence ID" value="NZ_QNSA01000010.1"/>
</dbReference>
<dbReference type="InterPro" id="IPR029044">
    <property type="entry name" value="Nucleotide-diphossugar_trans"/>
</dbReference>
<dbReference type="Proteomes" id="UP000253065">
    <property type="component" value="Unassembled WGS sequence"/>
</dbReference>
<name>A0A368USR2_MARNT</name>
<dbReference type="InterPro" id="IPR036412">
    <property type="entry name" value="HAD-like_sf"/>
</dbReference>
<dbReference type="AlphaFoldDB" id="A0A368USR2"/>